<organism evidence="1 2">
    <name type="scientific">Caerostris darwini</name>
    <dbReference type="NCBI Taxonomy" id="1538125"/>
    <lineage>
        <taxon>Eukaryota</taxon>
        <taxon>Metazoa</taxon>
        <taxon>Ecdysozoa</taxon>
        <taxon>Arthropoda</taxon>
        <taxon>Chelicerata</taxon>
        <taxon>Arachnida</taxon>
        <taxon>Araneae</taxon>
        <taxon>Araneomorphae</taxon>
        <taxon>Entelegynae</taxon>
        <taxon>Araneoidea</taxon>
        <taxon>Araneidae</taxon>
        <taxon>Caerostris</taxon>
    </lineage>
</organism>
<accession>A0AAV4S3E9</accession>
<evidence type="ECO:0000313" key="1">
    <source>
        <dbReference type="EMBL" id="GIY27561.1"/>
    </source>
</evidence>
<dbReference type="Proteomes" id="UP001054837">
    <property type="component" value="Unassembled WGS sequence"/>
</dbReference>
<dbReference type="AlphaFoldDB" id="A0AAV4S3E9"/>
<dbReference type="EMBL" id="BPLQ01007064">
    <property type="protein sequence ID" value="GIY27561.1"/>
    <property type="molecule type" value="Genomic_DNA"/>
</dbReference>
<gene>
    <name evidence="1" type="ORF">CDAR_497351</name>
</gene>
<proteinExistence type="predicted"/>
<evidence type="ECO:0000313" key="2">
    <source>
        <dbReference type="Proteomes" id="UP001054837"/>
    </source>
</evidence>
<sequence>MGSSHALVLPLKRHQGLMHGGRNERVLDSHYEQLTPALCPLFFPKTPLFRIDRAPSSKGGGGSSSGMHSEKDYFEQGCFAMSSACE</sequence>
<name>A0AAV4S3E9_9ARAC</name>
<keyword evidence="2" id="KW-1185">Reference proteome</keyword>
<reference evidence="1 2" key="1">
    <citation type="submission" date="2021-06" db="EMBL/GenBank/DDBJ databases">
        <title>Caerostris darwini draft genome.</title>
        <authorList>
            <person name="Kono N."/>
            <person name="Arakawa K."/>
        </authorList>
    </citation>
    <scope>NUCLEOTIDE SEQUENCE [LARGE SCALE GENOMIC DNA]</scope>
</reference>
<comment type="caution">
    <text evidence="1">The sequence shown here is derived from an EMBL/GenBank/DDBJ whole genome shotgun (WGS) entry which is preliminary data.</text>
</comment>
<protein>
    <submittedName>
        <fullName evidence="1">Uncharacterized protein</fullName>
    </submittedName>
</protein>